<evidence type="ECO:0000256" key="5">
    <source>
        <dbReference type="ARBA" id="ARBA00022989"/>
    </source>
</evidence>
<gene>
    <name evidence="9" type="ORF">ACH46_06080</name>
</gene>
<feature type="transmembrane region" description="Helical" evidence="7">
    <location>
        <begin position="172"/>
        <end position="190"/>
    </location>
</feature>
<proteinExistence type="inferred from homology"/>
<dbReference type="STRING" id="1136941.ACH46_06080"/>
<organism evidence="9 10">
    <name type="scientific">Gordonia phthalatica</name>
    <dbReference type="NCBI Taxonomy" id="1136941"/>
    <lineage>
        <taxon>Bacteria</taxon>
        <taxon>Bacillati</taxon>
        <taxon>Actinomycetota</taxon>
        <taxon>Actinomycetes</taxon>
        <taxon>Mycobacteriales</taxon>
        <taxon>Gordoniaceae</taxon>
        <taxon>Gordonia</taxon>
    </lineage>
</organism>
<dbReference type="Gene3D" id="3.10.20.90">
    <property type="entry name" value="Phosphatidylinositol 3-kinase Catalytic Subunit, Chain A, domain 1"/>
    <property type="match status" value="1"/>
</dbReference>
<feature type="domain" description="EccD-like transmembrane" evidence="8">
    <location>
        <begin position="114"/>
        <end position="477"/>
    </location>
</feature>
<evidence type="ECO:0000256" key="4">
    <source>
        <dbReference type="ARBA" id="ARBA00022692"/>
    </source>
</evidence>
<evidence type="ECO:0000259" key="8">
    <source>
        <dbReference type="Pfam" id="PF19053"/>
    </source>
</evidence>
<evidence type="ECO:0000313" key="9">
    <source>
        <dbReference type="EMBL" id="ALG84153.1"/>
    </source>
</evidence>
<dbReference type="PATRIC" id="fig|1136941.3.peg.1244"/>
<reference evidence="10" key="1">
    <citation type="submission" date="2015-06" db="EMBL/GenBank/DDBJ databases">
        <title>Complete genome sequence and metabolic analysis of phthalate degradation pathway in Gordonia sp. QH-11.</title>
        <authorList>
            <person name="Jin D."/>
            <person name="Kong X."/>
            <person name="Bai Z."/>
        </authorList>
    </citation>
    <scope>NUCLEOTIDE SEQUENCE [LARGE SCALE GENOMIC DNA]</scope>
    <source>
        <strain evidence="10">QH-11</strain>
    </source>
</reference>
<reference evidence="9 10" key="2">
    <citation type="journal article" date="2017" name="Int. J. Syst. Evol. Microbiol.">
        <title>Gordonia phthalatica sp. nov., a di-n-butyl phthalate-degrading bacterium isolated from activated sludge.</title>
        <authorList>
            <person name="Jin D."/>
            <person name="Kong X."/>
            <person name="Jia M."/>
            <person name="Yu X."/>
            <person name="Wang X."/>
            <person name="Zhuang X."/>
            <person name="Deng Y."/>
            <person name="Bai Z."/>
        </authorList>
    </citation>
    <scope>NUCLEOTIDE SEQUENCE [LARGE SCALE GENOMIC DNA]</scope>
    <source>
        <strain evidence="9 10">QH-11</strain>
    </source>
</reference>
<feature type="transmembrane region" description="Helical" evidence="7">
    <location>
        <begin position="332"/>
        <end position="355"/>
    </location>
</feature>
<keyword evidence="5 7" id="KW-1133">Transmembrane helix</keyword>
<dbReference type="GO" id="GO:0005886">
    <property type="term" value="C:plasma membrane"/>
    <property type="evidence" value="ECO:0007669"/>
    <property type="project" value="UniProtKB-SubCell"/>
</dbReference>
<protein>
    <recommendedName>
        <fullName evidence="8">EccD-like transmembrane domain-containing protein</fullName>
    </recommendedName>
</protein>
<dbReference type="Pfam" id="PF08817">
    <property type="entry name" value="YukD"/>
    <property type="match status" value="1"/>
</dbReference>
<evidence type="ECO:0000256" key="3">
    <source>
        <dbReference type="ARBA" id="ARBA00022475"/>
    </source>
</evidence>
<feature type="transmembrane region" description="Helical" evidence="7">
    <location>
        <begin position="451"/>
        <end position="468"/>
    </location>
</feature>
<accession>A0A0N9NEX5</accession>
<comment type="subcellular location">
    <subcellularLocation>
        <location evidence="1">Cell membrane</location>
        <topology evidence="1">Multi-pass membrane protein</topology>
    </subcellularLocation>
</comment>
<dbReference type="Pfam" id="PF19053">
    <property type="entry name" value="EccD"/>
    <property type="match status" value="1"/>
</dbReference>
<keyword evidence="3" id="KW-1003">Cell membrane</keyword>
<keyword evidence="10" id="KW-1185">Reference proteome</keyword>
<dbReference type="InterPro" id="IPR044049">
    <property type="entry name" value="EccD_transm"/>
</dbReference>
<feature type="transmembrane region" description="Helical" evidence="7">
    <location>
        <begin position="196"/>
        <end position="214"/>
    </location>
</feature>
<dbReference type="AlphaFoldDB" id="A0A0N9NEX5"/>
<dbReference type="InterPro" id="IPR024962">
    <property type="entry name" value="YukD-like"/>
</dbReference>
<sequence>MEPDLVRVSILSRVAQLDAGLPVHAPIAALMPDLLAALRISDDSDAATWALSRVDGTRLAPSETLAQAAVLDGDLLLIRAARSGSHSPLVDDVADGVATALRRDREGWSADSSRWIGYAILLLGLLAAVPAGLLAADTDRVPVLTVSAVGSVLLLTIALAGRRLRIDARTAGAASIGACILAALAAAVVVPDVGGPARSAVAATAAGTVAVIGLRTAGRALAVHVAIATLAALSALAGTLAALWSRPVADIAAVVAVLAVGTVLLAPRLSIAFGRLPLPAVPTIAPDLTADSEPFPVDGVDALRLTDRDPLGTIADLALGDMQSLARRAATASSVLTGLLAGAVVAAGTATTVLAATGDPSTTVLLLGTCVVGGLAARGRTHADRTQSAILVAGSAVAGIAATLALLLNAGGPSPFTVFLVVLGIGGGALLLGTVAADGDYSPPAVRAAEILEYSVLIALLPLLLWVLDVYRAVRQL</sequence>
<dbReference type="EMBL" id="CP011853">
    <property type="protein sequence ID" value="ALG84153.1"/>
    <property type="molecule type" value="Genomic_DNA"/>
</dbReference>
<feature type="transmembrane region" description="Helical" evidence="7">
    <location>
        <begin position="141"/>
        <end position="160"/>
    </location>
</feature>
<feature type="transmembrane region" description="Helical" evidence="7">
    <location>
        <begin position="389"/>
        <end position="410"/>
    </location>
</feature>
<evidence type="ECO:0000256" key="2">
    <source>
        <dbReference type="ARBA" id="ARBA00006162"/>
    </source>
</evidence>
<dbReference type="KEGG" id="goq:ACH46_06080"/>
<feature type="transmembrane region" description="Helical" evidence="7">
    <location>
        <begin position="115"/>
        <end position="135"/>
    </location>
</feature>
<dbReference type="InterPro" id="IPR006707">
    <property type="entry name" value="T7SS_EccD"/>
</dbReference>
<feature type="transmembrane region" description="Helical" evidence="7">
    <location>
        <begin position="251"/>
        <end position="269"/>
    </location>
</feature>
<evidence type="ECO:0000313" key="10">
    <source>
        <dbReference type="Proteomes" id="UP000063789"/>
    </source>
</evidence>
<evidence type="ECO:0000256" key="7">
    <source>
        <dbReference type="SAM" id="Phobius"/>
    </source>
</evidence>
<feature type="transmembrane region" description="Helical" evidence="7">
    <location>
        <begin position="416"/>
        <end position="439"/>
    </location>
</feature>
<feature type="transmembrane region" description="Helical" evidence="7">
    <location>
        <begin position="221"/>
        <end position="245"/>
    </location>
</feature>
<keyword evidence="6 7" id="KW-0472">Membrane</keyword>
<evidence type="ECO:0000256" key="1">
    <source>
        <dbReference type="ARBA" id="ARBA00004651"/>
    </source>
</evidence>
<comment type="similarity">
    <text evidence="2">Belongs to the EccD/Snm4 family.</text>
</comment>
<name>A0A0N9NEX5_9ACTN</name>
<dbReference type="Proteomes" id="UP000063789">
    <property type="component" value="Chromosome"/>
</dbReference>
<dbReference type="PIRSF" id="PIRSF017804">
    <property type="entry name" value="Secretion_EccD1"/>
    <property type="match status" value="1"/>
</dbReference>
<dbReference type="NCBIfam" id="TIGR03920">
    <property type="entry name" value="T7SS_EccD"/>
    <property type="match status" value="1"/>
</dbReference>
<keyword evidence="4 7" id="KW-0812">Transmembrane</keyword>
<evidence type="ECO:0000256" key="6">
    <source>
        <dbReference type="ARBA" id="ARBA00023136"/>
    </source>
</evidence>